<dbReference type="InterPro" id="IPR037050">
    <property type="entry name" value="DUF1254_sf"/>
</dbReference>
<sequence>MKAVITSSLVIAAALVATATVRAEEKEAPVAVNLSNFVRAESDQMLRNTMSMSGVKIGEFTHLREPATADNQPIIRMNQDTLYSTTVVDLSEPVEITLPEVGDRYMSMHVVNQDHFMFVESKPGTYILTEEEIGTRFALVTVRTFYNASDPEDLTKAHGAQDKIEITGGGSGPFEAPNWNTEHLATARKALSDLATLGFDSTYAFGTKDEIRPIDHLVGTAAGWGGLPAKDAYYILSSVPQNDGKTACALTVKDVPVDAFWSVTVYNADGYLEKNDVGRNSFNNYSATPNEDGSITIHFGGDPESSNYLPITEGWNYAVRMYQPRKELLDGSWTFPSPEPVK</sequence>
<feature type="domain" description="DUF1214" evidence="1">
    <location>
        <begin position="243"/>
        <end position="325"/>
    </location>
</feature>
<dbReference type="InterPro" id="IPR010679">
    <property type="entry name" value="DUF1254"/>
</dbReference>
<dbReference type="AlphaFoldDB" id="A0A6B3L453"/>
<evidence type="ECO:0000259" key="2">
    <source>
        <dbReference type="Pfam" id="PF06863"/>
    </source>
</evidence>
<dbReference type="Gene3D" id="2.60.40.1610">
    <property type="entry name" value="Domain of unknown function DUF1254"/>
    <property type="match status" value="1"/>
</dbReference>
<dbReference type="KEGG" id="soa:G3M56_013440"/>
<dbReference type="SUPFAM" id="SSF160935">
    <property type="entry name" value="VPA0735-like"/>
    <property type="match status" value="1"/>
</dbReference>
<dbReference type="InterPro" id="IPR037049">
    <property type="entry name" value="DUF1214_C_sf"/>
</dbReference>
<dbReference type="PANTHER" id="PTHR36509">
    <property type="entry name" value="BLL3101 PROTEIN"/>
    <property type="match status" value="1"/>
</dbReference>
<dbReference type="PANTHER" id="PTHR36509:SF2">
    <property type="entry name" value="BLL3101 PROTEIN"/>
    <property type="match status" value="1"/>
</dbReference>
<evidence type="ECO:0000259" key="1">
    <source>
        <dbReference type="Pfam" id="PF06742"/>
    </source>
</evidence>
<dbReference type="EMBL" id="CP066776">
    <property type="protein sequence ID" value="QQL44861.1"/>
    <property type="molecule type" value="Genomic_DNA"/>
</dbReference>
<dbReference type="Pfam" id="PF06863">
    <property type="entry name" value="DUF1254"/>
    <property type="match status" value="1"/>
</dbReference>
<proteinExistence type="predicted"/>
<feature type="domain" description="DUF1254" evidence="2">
    <location>
        <begin position="58"/>
        <end position="167"/>
    </location>
</feature>
<keyword evidence="4" id="KW-1185">Reference proteome</keyword>
<accession>A0A6B3L453</accession>
<reference evidence="3 4" key="1">
    <citation type="submission" date="2020-12" db="EMBL/GenBank/DDBJ databases">
        <title>Sulforoseuscoccus oceanibium gen. nov., sp. nov., a representative of the phylum Verrucomicrobia with special cytoplasmic membrane, and proposal of Sulforoseuscoccusaceae fam. nov.</title>
        <authorList>
            <person name="Xi F."/>
        </authorList>
    </citation>
    <scope>NUCLEOTIDE SEQUENCE [LARGE SCALE GENOMIC DNA]</scope>
    <source>
        <strain evidence="3 4">T37</strain>
    </source>
</reference>
<organism evidence="3 4">
    <name type="scientific">Sulfuriroseicoccus oceanibius</name>
    <dbReference type="NCBI Taxonomy" id="2707525"/>
    <lineage>
        <taxon>Bacteria</taxon>
        <taxon>Pseudomonadati</taxon>
        <taxon>Verrucomicrobiota</taxon>
        <taxon>Verrucomicrobiia</taxon>
        <taxon>Verrucomicrobiales</taxon>
        <taxon>Verrucomicrobiaceae</taxon>
        <taxon>Sulfuriroseicoccus</taxon>
    </lineage>
</organism>
<protein>
    <submittedName>
        <fullName evidence="3">DUF1214 domain-containing protein</fullName>
    </submittedName>
</protein>
<evidence type="ECO:0000313" key="4">
    <source>
        <dbReference type="Proteomes" id="UP000475117"/>
    </source>
</evidence>
<name>A0A6B3L453_9BACT</name>
<dbReference type="Gene3D" id="2.60.120.600">
    <property type="entry name" value="Domain of unknown function DUF1214, C-terminal domain"/>
    <property type="match status" value="1"/>
</dbReference>
<dbReference type="Proteomes" id="UP000475117">
    <property type="component" value="Chromosome"/>
</dbReference>
<evidence type="ECO:0000313" key="3">
    <source>
        <dbReference type="EMBL" id="QQL44861.1"/>
    </source>
</evidence>
<dbReference type="Pfam" id="PF06742">
    <property type="entry name" value="DUF1214"/>
    <property type="match status" value="1"/>
</dbReference>
<gene>
    <name evidence="3" type="ORF">G3M56_013440</name>
</gene>
<dbReference type="RefSeq" id="WP_164364662.1">
    <property type="nucleotide sequence ID" value="NZ_CP066776.1"/>
</dbReference>
<dbReference type="InterPro" id="IPR010621">
    <property type="entry name" value="DUF1214"/>
</dbReference>